<sequence length="333" mass="35993">MADGDPPGGTPRDVVVFGVVISALSVGLAIVHLIWPGLRIDAVTLALLVVAVVPWLGRIFASVELPGGWKLEYREFKRTVERELTEKQQQVRDLSQRIDRVEQFVFTGDAAPERATRLRGVLEAFQEYLAGLGYRSEAPLPRIHIGPLDDAAISSVYSDTNAFYYGARNLIVVGRSLADDPSVLLREYSHHILDDLAPGAAGNWTSGGITDAASIHSALADYLPCSFQDDPCFGRAAAGAQRCLRDLSLVVRADSVDGDRHTPQQAGWVWASAFWEIRAGVGAAVLDPVLLDGWRHYPAVTSPEGAAAALIDRIVEAFPEAGNAFANRGLRSI</sequence>
<evidence type="ECO:0000313" key="4">
    <source>
        <dbReference type="Proteomes" id="UP000546162"/>
    </source>
</evidence>
<feature type="transmembrane region" description="Helical" evidence="2">
    <location>
        <begin position="14"/>
        <end position="35"/>
    </location>
</feature>
<dbReference type="EMBL" id="JACHNB010000001">
    <property type="protein sequence ID" value="MBB4741841.1"/>
    <property type="molecule type" value="Genomic_DNA"/>
</dbReference>
<dbReference type="Proteomes" id="UP000546162">
    <property type="component" value="Unassembled WGS sequence"/>
</dbReference>
<dbReference type="SUPFAM" id="SSF55486">
    <property type="entry name" value="Metalloproteases ('zincins'), catalytic domain"/>
    <property type="match status" value="1"/>
</dbReference>
<dbReference type="RefSeq" id="WP_185042280.1">
    <property type="nucleotide sequence ID" value="NZ_BAABFG010000005.1"/>
</dbReference>
<reference evidence="3 4" key="1">
    <citation type="submission" date="2020-08" db="EMBL/GenBank/DDBJ databases">
        <title>Sequencing the genomes of 1000 actinobacteria strains.</title>
        <authorList>
            <person name="Klenk H.-P."/>
        </authorList>
    </citation>
    <scope>NUCLEOTIDE SEQUENCE [LARGE SCALE GENOMIC DNA]</scope>
    <source>
        <strain evidence="3 4">DSM 45809</strain>
    </source>
</reference>
<protein>
    <submittedName>
        <fullName evidence="3">Uncharacterized protein</fullName>
    </submittedName>
</protein>
<feature type="coiled-coil region" evidence="1">
    <location>
        <begin position="77"/>
        <end position="104"/>
    </location>
</feature>
<accession>A0A7W7M9G6</accession>
<name>A0A7W7M9G6_9ACTN</name>
<keyword evidence="2" id="KW-1133">Transmembrane helix</keyword>
<gene>
    <name evidence="3" type="ORF">BJY16_005300</name>
</gene>
<evidence type="ECO:0000313" key="3">
    <source>
        <dbReference type="EMBL" id="MBB4741841.1"/>
    </source>
</evidence>
<keyword evidence="2" id="KW-0812">Transmembrane</keyword>
<keyword evidence="2" id="KW-0472">Membrane</keyword>
<proteinExistence type="predicted"/>
<comment type="caution">
    <text evidence="3">The sequence shown here is derived from an EMBL/GenBank/DDBJ whole genome shotgun (WGS) entry which is preliminary data.</text>
</comment>
<keyword evidence="1" id="KW-0175">Coiled coil</keyword>
<organism evidence="3 4">
    <name type="scientific">Actinoplanes octamycinicus</name>
    <dbReference type="NCBI Taxonomy" id="135948"/>
    <lineage>
        <taxon>Bacteria</taxon>
        <taxon>Bacillati</taxon>
        <taxon>Actinomycetota</taxon>
        <taxon>Actinomycetes</taxon>
        <taxon>Micromonosporales</taxon>
        <taxon>Micromonosporaceae</taxon>
        <taxon>Actinoplanes</taxon>
    </lineage>
</organism>
<evidence type="ECO:0000256" key="2">
    <source>
        <dbReference type="SAM" id="Phobius"/>
    </source>
</evidence>
<evidence type="ECO:0000256" key="1">
    <source>
        <dbReference type="SAM" id="Coils"/>
    </source>
</evidence>
<keyword evidence="4" id="KW-1185">Reference proteome</keyword>
<dbReference type="AlphaFoldDB" id="A0A7W7M9G6"/>
<feature type="transmembrane region" description="Helical" evidence="2">
    <location>
        <begin position="42"/>
        <end position="61"/>
    </location>
</feature>